<name>A0ABQ9ZI40_9CRUS</name>
<accession>A0ABQ9ZI40</accession>
<keyword evidence="1" id="KW-0732">Signal</keyword>
<organism evidence="2 3">
    <name type="scientific">Daphnia magna</name>
    <dbReference type="NCBI Taxonomy" id="35525"/>
    <lineage>
        <taxon>Eukaryota</taxon>
        <taxon>Metazoa</taxon>
        <taxon>Ecdysozoa</taxon>
        <taxon>Arthropoda</taxon>
        <taxon>Crustacea</taxon>
        <taxon>Branchiopoda</taxon>
        <taxon>Diplostraca</taxon>
        <taxon>Cladocera</taxon>
        <taxon>Anomopoda</taxon>
        <taxon>Daphniidae</taxon>
        <taxon>Daphnia</taxon>
    </lineage>
</organism>
<proteinExistence type="predicted"/>
<feature type="signal peptide" evidence="1">
    <location>
        <begin position="1"/>
        <end position="16"/>
    </location>
</feature>
<sequence>MVLSLSMLIFSGQLEGFLFFTELYHFHGILNCLSADCHLASFEWYDPYQQCYDALLKYTNPSENILIEIMEISALHAELHNDGFNNRNVMVVICERYATRVFAVFNSKS</sequence>
<gene>
    <name evidence="2" type="ORF">OUZ56_024821</name>
</gene>
<evidence type="ECO:0000313" key="2">
    <source>
        <dbReference type="EMBL" id="KAK4012581.1"/>
    </source>
</evidence>
<protein>
    <submittedName>
        <fullName evidence="2">Uncharacterized protein</fullName>
    </submittedName>
</protein>
<dbReference type="Proteomes" id="UP001234178">
    <property type="component" value="Unassembled WGS sequence"/>
</dbReference>
<evidence type="ECO:0000313" key="3">
    <source>
        <dbReference type="Proteomes" id="UP001234178"/>
    </source>
</evidence>
<reference evidence="2 3" key="1">
    <citation type="journal article" date="2023" name="Nucleic Acids Res.">
        <title>The hologenome of Daphnia magna reveals possible DNA methylation and microbiome-mediated evolution of the host genome.</title>
        <authorList>
            <person name="Chaturvedi A."/>
            <person name="Li X."/>
            <person name="Dhandapani V."/>
            <person name="Marshall H."/>
            <person name="Kissane S."/>
            <person name="Cuenca-Cambronero M."/>
            <person name="Asole G."/>
            <person name="Calvet F."/>
            <person name="Ruiz-Romero M."/>
            <person name="Marangio P."/>
            <person name="Guigo R."/>
            <person name="Rago D."/>
            <person name="Mirbahai L."/>
            <person name="Eastwood N."/>
            <person name="Colbourne J.K."/>
            <person name="Zhou J."/>
            <person name="Mallon E."/>
            <person name="Orsini L."/>
        </authorList>
    </citation>
    <scope>NUCLEOTIDE SEQUENCE [LARGE SCALE GENOMIC DNA]</scope>
    <source>
        <strain evidence="2">LRV0_1</strain>
    </source>
</reference>
<comment type="caution">
    <text evidence="2">The sequence shown here is derived from an EMBL/GenBank/DDBJ whole genome shotgun (WGS) entry which is preliminary data.</text>
</comment>
<feature type="chain" id="PRO_5045357325" evidence="1">
    <location>
        <begin position="17"/>
        <end position="109"/>
    </location>
</feature>
<dbReference type="EMBL" id="JAOYFB010000004">
    <property type="protein sequence ID" value="KAK4012581.1"/>
    <property type="molecule type" value="Genomic_DNA"/>
</dbReference>
<evidence type="ECO:0000256" key="1">
    <source>
        <dbReference type="SAM" id="SignalP"/>
    </source>
</evidence>
<keyword evidence="3" id="KW-1185">Reference proteome</keyword>